<keyword evidence="1" id="KW-0175">Coiled coil</keyword>
<feature type="coiled-coil region" evidence="1">
    <location>
        <begin position="1787"/>
        <end position="1814"/>
    </location>
</feature>
<keyword evidence="2" id="KW-0812">Transmembrane</keyword>
<proteinExistence type="predicted"/>
<evidence type="ECO:0000256" key="2">
    <source>
        <dbReference type="SAM" id="Phobius"/>
    </source>
</evidence>
<keyword evidence="2" id="KW-1133">Transmembrane helix</keyword>
<evidence type="ECO:0000313" key="3">
    <source>
        <dbReference type="EMBL" id="SBS86611.1"/>
    </source>
</evidence>
<organism evidence="3 4">
    <name type="scientific">Plasmodium malariae</name>
    <dbReference type="NCBI Taxonomy" id="5858"/>
    <lineage>
        <taxon>Eukaryota</taxon>
        <taxon>Sar</taxon>
        <taxon>Alveolata</taxon>
        <taxon>Apicomplexa</taxon>
        <taxon>Aconoidasida</taxon>
        <taxon>Haemosporida</taxon>
        <taxon>Plasmodiidae</taxon>
        <taxon>Plasmodium</taxon>
        <taxon>Plasmodium (Plasmodium)</taxon>
    </lineage>
</organism>
<dbReference type="Proteomes" id="UP000078597">
    <property type="component" value="Unassembled WGS sequence"/>
</dbReference>
<evidence type="ECO:0000313" key="4">
    <source>
        <dbReference type="Proteomes" id="UP000078597"/>
    </source>
</evidence>
<gene>
    <name evidence="3" type="ORF">PMALA_016660</name>
</gene>
<name>A0A1A8W3Q5_PLAMA</name>
<sequence>MCLEEKQKKSYDDILLNLCLTKDDRIGPVLYKLIPLVLNEILISEVKLRKTLVEIISQCVLRCKSLENVNIPLSEIVENYFKNVDKERYSKGNFNDDTDGDSTSRNSWILYNSTLSIFLDIGFKNASDEEKLKFQKIVIENSDKLSMNRAACIFLIIKFIECLDILNNHTNKKKMEEYISSDSNNNIRNDKKISNFVKHINEFLVVPIYCKNMKEIKFLEAEIVNIYRQKLFNNKNYSITNHIKMKKNTLYFLSSFICNHNITYSSYIICSNEKYDEIKDFAISLLQSKKRFLNFNDTFFIDIHLDIIKYFDNYMYSINYIIKILSLFQNSVIVAKDKKYLHPLLNYIYYYFFCFSSDVNNVNFVCEFTNFQSLLKDKAKFVNFLSENRHTIKLKNEEMKKCLFDLMLFILQNTKNVYINEYNDCIFHLIFCYLKMLEGHDNNDNDDNDHDNNCNNSYSSFTNISTMIEIFFEMHISDSEMNIQVLNKSFMLTYLFFDKLKRFRKSKRESYIVYNKINDVLSALEKYYKSCLYRKEKIMKSEKEYLTCTAISIDACNSVENIISLERGEKDDKRESFKKVREGKEKSNKYEECKNWKNIIVQNIMNLLDRFIIFSDNTLLISTLLKWCVHIFSPESCEFIYYPLLYENCNDIVLSDFVKDYIEQHKKESKLSFDKYIFFITKKLLHLDDGDVIYLFRSTSFEEHNNVWIEVDEHSFESERNGGNNDYSFNCTIIVNNKSVLINNAECVMDYSNVHHANFNLRHLYNLIKYLEVVDFFEISHVESFYCSFLILDIFLINIVNFESDLKDSYFLAYCSMFTLILKKLKYFLNDMKNKREKKIPISESCNNLKTVKKNIHDHLEILLKGRLDIILNNILYTGSNKLIKGGAKLLTKLYVLIKNEGNRDIFEKILHSLSSEKFEQNGESDRSDKNCQNLKELHYHITCSHIYLFGYLIKKEMIFDEIYFGVLEKLTNYLFYIYFNYIKERIKLQKSSLLKYCITFFYLVFFSKYFLSFWMKIIKGSIYTGFKEAHDEYPSMCQYIASILVNILQYAKENVNINNLSLLKKVLKLLNCFSTLKDDTINSLMMEDIKDTLYVGNFEVQKMYGWHISHIFLRLDKMNANRLCAEFLTFIFDYSQFSLNDANDVKNKNQFLCLTMFYVIYYNPFLEYINENVLSIGKFFIDNIKLKSDVYSEYCFLGLSALFFSLSIQSNMDINNIHMLVRNFLLLKKGKYYFDDNCKQNNEDICLNGMERNMPNFGKLDGSTNMKWYNGNFSENEKYITVDNSHEKVDKKSRSCSIFEKELAYYFSHISGLDKENAEASDNVEQMEECEDLDEDIINCYNNMCMKKVDTHVVEKYVEGVYNSFSDTDDNSFYKNYFKNKEKEVDNNFINDIKKFESRKDHVLKNVYEYINNERNVELIMHYVCLSRYCCSYVYTFLFMQFTELIIYKWDKKIKNSFFYSSELNDNDKHPKSYSISNLLNKLKIRINLTAAESEQVQHLCCSTPLDSVRCAVKNGLIDFKKVNKRIYRIVKYIYKEMLLSIVKSRNEEIKFKIFQHIPIKDVSKTMTNIVEKFLQMKCELTEEDYGMNGLNRELTNFVISKKNDLINQSMLTYLIESLKKMNLKIFIKEMSHFLCFICTIIDTYLMNTKLCITFLNMFKNICTKYSNEFKNWYFRDRDDDSSSNNIKLSHRFDGGKKNWIDVVKKGEPANRSRVNSKGETSLVSKMNEHEYYDENEDNLNAVIMNLLQFYKKCNGNKKLELYFIDCLNKSLLSSDVIVFDLRMLLEFYIQNREKIESDYNELSIQNDKNENEFYTKGERYTDGETYAEGEGYRDEKVHTESEIFFGKLVKYNNSDKHSEVLDKIISNYKDSSDIEESLKYVLVLLKEGNKGKYILSSISFVIIKLLDRYEVLFPDNVYLYIQLCIYAFDTICAFITRNIYSNHLSHINDILFYLINRIPNHHYIKFVYFNLLSDYSEAHISLKDSQNIRNYSGSVILYLLKKNYLLDLNDEHIFRDKKRVENVKVFNEIVFFNKVNSHVKEMLGADTLNLRIKQKADNLKLNKECAYNDNSISNLLFYKLIDKLKNESDLVDNKLASYIYKNSVVDDVYVENVVRNRIETKLTSFKLKHEAVETLLYTFDEEIKFIIMEVCTICNEELKKVKLFDEENKKLFNMLEPKLTARSFIIKNVKNYENNYYKDMYEILYKRNIFHFYKFFNEYIEEFHIFLDSKFSKDKRACLISIDKFIESFVDIYKCEDYDKLEYENLRKFLNLYLKVKSLFKKEYLEQDNNNYFTILTILKCINFMLLLIYQKKDVKQGNYADNLYVLEKDLVINTSEIYDIFEDILDVFIEVREFEIFQHVYIFLFNIPPIFIKNFNFEKLYKCLIHFINKYFLNHYSDIANYDSNFCLHFCKLVVCVFSYFLNKDDLISWLHFFNYRYLNKFVKFDILLKYTFDMKKVYYHEDIIKSMCLEIKSPPLFENKIMHVCKQKNDDILEYNSAGVSSKYTEETIEDCDEKKCAMINYTNNSTSNHIKNLDMNGKKNVCSNVEDKFLDYLRKFLCILFEISKDNNNILIVIKTFFQFMFYNKISFFQIGGTRFWEKIYNYIYLSIIKNKTKKGFENLMDILNILMCMYNSYGYQNEDDKKIHVDIKINEFHPSLFFDDSKSSNMNSTTITFVFIIFFKIREKSKSFLFPDYIVQNLRYTIMLNYPHFFL</sequence>
<dbReference type="VEuPathDB" id="PlasmoDB:PmUG01_11016800"/>
<dbReference type="EMBL" id="FLQW01000895">
    <property type="protein sequence ID" value="SBS86611.1"/>
    <property type="molecule type" value="Genomic_DNA"/>
</dbReference>
<accession>A0A1A8W3Q5</accession>
<keyword evidence="2" id="KW-0472">Membrane</keyword>
<feature type="transmembrane region" description="Helical" evidence="2">
    <location>
        <begin position="994"/>
        <end position="1016"/>
    </location>
</feature>
<evidence type="ECO:0000256" key="1">
    <source>
        <dbReference type="SAM" id="Coils"/>
    </source>
</evidence>
<reference evidence="4" key="1">
    <citation type="submission" date="2016-05" db="EMBL/GenBank/DDBJ databases">
        <authorList>
            <person name="Naeem Raeece"/>
        </authorList>
    </citation>
    <scope>NUCLEOTIDE SEQUENCE [LARGE SCALE GENOMIC DNA]</scope>
</reference>
<protein>
    <submittedName>
        <fullName evidence="3">Uncharacterized protein</fullName>
    </submittedName>
</protein>